<proteinExistence type="predicted"/>
<reference evidence="1 2" key="1">
    <citation type="journal article" date="2022" name="DNA Res.">
        <title>Chromosomal-level genome assembly of the orchid tree Bauhinia variegata (Leguminosae; Cercidoideae) supports the allotetraploid origin hypothesis of Bauhinia.</title>
        <authorList>
            <person name="Zhong Y."/>
            <person name="Chen Y."/>
            <person name="Zheng D."/>
            <person name="Pang J."/>
            <person name="Liu Y."/>
            <person name="Luo S."/>
            <person name="Meng S."/>
            <person name="Qian L."/>
            <person name="Wei D."/>
            <person name="Dai S."/>
            <person name="Zhou R."/>
        </authorList>
    </citation>
    <scope>NUCLEOTIDE SEQUENCE [LARGE SCALE GENOMIC DNA]</scope>
    <source>
        <strain evidence="1">BV-YZ2020</strain>
    </source>
</reference>
<comment type="caution">
    <text evidence="1">The sequence shown here is derived from an EMBL/GenBank/DDBJ whole genome shotgun (WGS) entry which is preliminary data.</text>
</comment>
<sequence length="217" mass="24302">MWQSQEQLGEESNLELTELRQGCLSQNIDYETIESLLPDPASQTMFYKIIAQIGKPEQIIPPPPSPGQPPPPPGYWLHLSVLPYIEGSGSGSAHDLAIGVIVRDSNSRVYATFCERWRQTGNNLDAEVDIFGAILSYCLTNGFHPLSAASENDHVVETFTNIRVFHPLDQFDLEIVHVPSDANRTAQKIAMMAPYRDNSLWNTMEIAYFFGPHVPFV</sequence>
<accession>A0ACB9LQY0</accession>
<evidence type="ECO:0000313" key="1">
    <source>
        <dbReference type="EMBL" id="KAI4313862.1"/>
    </source>
</evidence>
<name>A0ACB9LQY0_BAUVA</name>
<protein>
    <submittedName>
        <fullName evidence="1">Uncharacterized protein</fullName>
    </submittedName>
</protein>
<keyword evidence="2" id="KW-1185">Reference proteome</keyword>
<gene>
    <name evidence="1" type="ORF">L6164_026809</name>
</gene>
<evidence type="ECO:0000313" key="2">
    <source>
        <dbReference type="Proteomes" id="UP000828941"/>
    </source>
</evidence>
<dbReference type="EMBL" id="CM039436">
    <property type="protein sequence ID" value="KAI4313862.1"/>
    <property type="molecule type" value="Genomic_DNA"/>
</dbReference>
<dbReference type="Proteomes" id="UP000828941">
    <property type="component" value="Chromosome 11"/>
</dbReference>
<organism evidence="1 2">
    <name type="scientific">Bauhinia variegata</name>
    <name type="common">Purple orchid tree</name>
    <name type="synonym">Phanera variegata</name>
    <dbReference type="NCBI Taxonomy" id="167791"/>
    <lineage>
        <taxon>Eukaryota</taxon>
        <taxon>Viridiplantae</taxon>
        <taxon>Streptophyta</taxon>
        <taxon>Embryophyta</taxon>
        <taxon>Tracheophyta</taxon>
        <taxon>Spermatophyta</taxon>
        <taxon>Magnoliopsida</taxon>
        <taxon>eudicotyledons</taxon>
        <taxon>Gunneridae</taxon>
        <taxon>Pentapetalae</taxon>
        <taxon>rosids</taxon>
        <taxon>fabids</taxon>
        <taxon>Fabales</taxon>
        <taxon>Fabaceae</taxon>
        <taxon>Cercidoideae</taxon>
        <taxon>Cercideae</taxon>
        <taxon>Bauhiniinae</taxon>
        <taxon>Bauhinia</taxon>
    </lineage>
</organism>